<feature type="non-terminal residue" evidence="1">
    <location>
        <position position="1"/>
    </location>
</feature>
<dbReference type="Pfam" id="PF18759">
    <property type="entry name" value="Plavaka"/>
    <property type="match status" value="1"/>
</dbReference>
<dbReference type="EMBL" id="MU154653">
    <property type="protein sequence ID" value="KAF9489977.1"/>
    <property type="molecule type" value="Genomic_DNA"/>
</dbReference>
<evidence type="ECO:0000313" key="2">
    <source>
        <dbReference type="Proteomes" id="UP000807025"/>
    </source>
</evidence>
<name>A0A9P5ZM82_PLEER</name>
<evidence type="ECO:0000313" key="1">
    <source>
        <dbReference type="EMBL" id="KAF9489977.1"/>
    </source>
</evidence>
<sequence>PWKNVDDLMATIDAIQEGNNPWFSVPFHYQGILPPNPLKWMTKTYELCMRNILAVLHKQISCSSFNEHYDYVPYQQFNHLEDWVWTNLMSGEWAARQADLISADEFTHGAMFVGVIAGSDKTVTSVATGHQEFHPIYIGPGNIDNSVHHAHGNGMLPCTILPIPKGD</sequence>
<dbReference type="Proteomes" id="UP000807025">
    <property type="component" value="Unassembled WGS sequence"/>
</dbReference>
<gene>
    <name evidence="1" type="ORF">BDN71DRAFT_1400681</name>
</gene>
<proteinExistence type="predicted"/>
<accession>A0A9P5ZM82</accession>
<organism evidence="1 2">
    <name type="scientific">Pleurotus eryngii</name>
    <name type="common">Boletus of the steppes</name>
    <dbReference type="NCBI Taxonomy" id="5323"/>
    <lineage>
        <taxon>Eukaryota</taxon>
        <taxon>Fungi</taxon>
        <taxon>Dikarya</taxon>
        <taxon>Basidiomycota</taxon>
        <taxon>Agaricomycotina</taxon>
        <taxon>Agaricomycetes</taxon>
        <taxon>Agaricomycetidae</taxon>
        <taxon>Agaricales</taxon>
        <taxon>Pleurotineae</taxon>
        <taxon>Pleurotaceae</taxon>
        <taxon>Pleurotus</taxon>
    </lineage>
</organism>
<comment type="caution">
    <text evidence="1">The sequence shown here is derived from an EMBL/GenBank/DDBJ whole genome shotgun (WGS) entry which is preliminary data.</text>
</comment>
<dbReference type="AlphaFoldDB" id="A0A9P5ZM82"/>
<dbReference type="OrthoDB" id="3199698at2759"/>
<reference evidence="1" key="1">
    <citation type="submission" date="2020-11" db="EMBL/GenBank/DDBJ databases">
        <authorList>
            <consortium name="DOE Joint Genome Institute"/>
            <person name="Ahrendt S."/>
            <person name="Riley R."/>
            <person name="Andreopoulos W."/>
            <person name="Labutti K."/>
            <person name="Pangilinan J."/>
            <person name="Ruiz-Duenas F.J."/>
            <person name="Barrasa J.M."/>
            <person name="Sanchez-Garcia M."/>
            <person name="Camarero S."/>
            <person name="Miyauchi S."/>
            <person name="Serrano A."/>
            <person name="Linde D."/>
            <person name="Babiker R."/>
            <person name="Drula E."/>
            <person name="Ayuso-Fernandez I."/>
            <person name="Pacheco R."/>
            <person name="Padilla G."/>
            <person name="Ferreira P."/>
            <person name="Barriuso J."/>
            <person name="Kellner H."/>
            <person name="Castanera R."/>
            <person name="Alfaro M."/>
            <person name="Ramirez L."/>
            <person name="Pisabarro A.G."/>
            <person name="Kuo A."/>
            <person name="Tritt A."/>
            <person name="Lipzen A."/>
            <person name="He G."/>
            <person name="Yan M."/>
            <person name="Ng V."/>
            <person name="Cullen D."/>
            <person name="Martin F."/>
            <person name="Rosso M.-N."/>
            <person name="Henrissat B."/>
            <person name="Hibbett D."/>
            <person name="Martinez A.T."/>
            <person name="Grigoriev I.V."/>
        </authorList>
    </citation>
    <scope>NUCLEOTIDE SEQUENCE</scope>
    <source>
        <strain evidence="1">ATCC 90797</strain>
    </source>
</reference>
<dbReference type="InterPro" id="IPR041078">
    <property type="entry name" value="Plavaka"/>
</dbReference>
<keyword evidence="2" id="KW-1185">Reference proteome</keyword>
<protein>
    <submittedName>
        <fullName evidence="1">Uncharacterized protein</fullName>
    </submittedName>
</protein>